<name>A0ABN3V2B4_9PSEU</name>
<comment type="caution">
    <text evidence="1">The sequence shown here is derived from an EMBL/GenBank/DDBJ whole genome shotgun (WGS) entry which is preliminary data.</text>
</comment>
<accession>A0ABN3V2B4</accession>
<proteinExistence type="predicted"/>
<dbReference type="InterPro" id="IPR043519">
    <property type="entry name" value="NT_sf"/>
</dbReference>
<evidence type="ECO:0000313" key="2">
    <source>
        <dbReference type="Proteomes" id="UP001500979"/>
    </source>
</evidence>
<dbReference type="Pfam" id="PF04229">
    <property type="entry name" value="GrpB"/>
    <property type="match status" value="1"/>
</dbReference>
<dbReference type="EMBL" id="BAAAUX010000002">
    <property type="protein sequence ID" value="GAA2775698.1"/>
    <property type="molecule type" value="Genomic_DNA"/>
</dbReference>
<organism evidence="1 2">
    <name type="scientific">Saccharopolyspora taberi</name>
    <dbReference type="NCBI Taxonomy" id="60895"/>
    <lineage>
        <taxon>Bacteria</taxon>
        <taxon>Bacillati</taxon>
        <taxon>Actinomycetota</taxon>
        <taxon>Actinomycetes</taxon>
        <taxon>Pseudonocardiales</taxon>
        <taxon>Pseudonocardiaceae</taxon>
        <taxon>Saccharopolyspora</taxon>
    </lineage>
</organism>
<dbReference type="PANTHER" id="PTHR34822">
    <property type="entry name" value="GRPB DOMAIN PROTEIN (AFU_ORTHOLOGUE AFUA_1G01530)"/>
    <property type="match status" value="1"/>
</dbReference>
<sequence length="182" mass="20669">MSEEVPAWAYERAELRPHDPRWILRADAECAALADSLAPWLVDGVEHVGSTAVPGLAAKPIVDVMASVTDLDTVVDRALERLRADGWCYVPPELDHRPWRRFFVKPDPSGQRREAHLHLVGAGHPRWSEQIRFRDALRRDGELARRYEDLKRRLSEQSGHDREAYTEGKGDFVASVLGTDVR</sequence>
<dbReference type="SUPFAM" id="SSF81301">
    <property type="entry name" value="Nucleotidyltransferase"/>
    <property type="match status" value="1"/>
</dbReference>
<dbReference type="RefSeq" id="WP_344677671.1">
    <property type="nucleotide sequence ID" value="NZ_BAAAUX010000002.1"/>
</dbReference>
<evidence type="ECO:0008006" key="3">
    <source>
        <dbReference type="Google" id="ProtNLM"/>
    </source>
</evidence>
<gene>
    <name evidence="1" type="ORF">GCM10010470_05010</name>
</gene>
<reference evidence="1 2" key="1">
    <citation type="journal article" date="2019" name="Int. J. Syst. Evol. Microbiol.">
        <title>The Global Catalogue of Microorganisms (GCM) 10K type strain sequencing project: providing services to taxonomists for standard genome sequencing and annotation.</title>
        <authorList>
            <consortium name="The Broad Institute Genomics Platform"/>
            <consortium name="The Broad Institute Genome Sequencing Center for Infectious Disease"/>
            <person name="Wu L."/>
            <person name="Ma J."/>
        </authorList>
    </citation>
    <scope>NUCLEOTIDE SEQUENCE [LARGE SCALE GENOMIC DNA]</scope>
    <source>
        <strain evidence="1 2">JCM 9383</strain>
    </source>
</reference>
<dbReference type="PANTHER" id="PTHR34822:SF1">
    <property type="entry name" value="GRPB FAMILY PROTEIN"/>
    <property type="match status" value="1"/>
</dbReference>
<dbReference type="Proteomes" id="UP001500979">
    <property type="component" value="Unassembled WGS sequence"/>
</dbReference>
<keyword evidence="2" id="KW-1185">Reference proteome</keyword>
<dbReference type="InterPro" id="IPR007344">
    <property type="entry name" value="GrpB/CoaE"/>
</dbReference>
<protein>
    <recommendedName>
        <fullName evidence="3">GrpB family protein</fullName>
    </recommendedName>
</protein>
<evidence type="ECO:0000313" key="1">
    <source>
        <dbReference type="EMBL" id="GAA2775698.1"/>
    </source>
</evidence>
<dbReference type="Gene3D" id="3.30.460.10">
    <property type="entry name" value="Beta Polymerase, domain 2"/>
    <property type="match status" value="1"/>
</dbReference>